<dbReference type="EMBL" id="SNRW01026648">
    <property type="protein sequence ID" value="KAA6360650.1"/>
    <property type="molecule type" value="Genomic_DNA"/>
</dbReference>
<dbReference type="OrthoDB" id="19530at2759"/>
<evidence type="ECO:0000313" key="2">
    <source>
        <dbReference type="Proteomes" id="UP000324800"/>
    </source>
</evidence>
<reference evidence="1 2" key="1">
    <citation type="submission" date="2019-03" db="EMBL/GenBank/DDBJ databases">
        <title>Single cell metagenomics reveals metabolic interactions within the superorganism composed of flagellate Streblomastix strix and complex community of Bacteroidetes bacteria on its surface.</title>
        <authorList>
            <person name="Treitli S.C."/>
            <person name="Kolisko M."/>
            <person name="Husnik F."/>
            <person name="Keeling P."/>
            <person name="Hampl V."/>
        </authorList>
    </citation>
    <scope>NUCLEOTIDE SEQUENCE [LARGE SCALE GENOMIC DNA]</scope>
    <source>
        <strain evidence="1">ST1C</strain>
    </source>
</reference>
<evidence type="ECO:0008006" key="3">
    <source>
        <dbReference type="Google" id="ProtNLM"/>
    </source>
</evidence>
<sequence length="161" mass="17120">MSIYEPGYGNGVVSINYQYFDEQSIISDCQFTRCALDGNTCGALSIQISYNGQLSLINTAFFQCKAQYAGAIYAYVTYGGKIIIDGDCSFIECESPNGNGGAIYSSVQDTNSQLILNDGVKIYGCTGYTGSGISLSCSNYGTCEIGDIEIKDCEATYEGGG</sequence>
<protein>
    <recommendedName>
        <fullName evidence="3">Right handed beta helix domain-containing protein</fullName>
    </recommendedName>
</protein>
<name>A0A5J4TRQ7_9EUKA</name>
<organism evidence="1 2">
    <name type="scientific">Streblomastix strix</name>
    <dbReference type="NCBI Taxonomy" id="222440"/>
    <lineage>
        <taxon>Eukaryota</taxon>
        <taxon>Metamonada</taxon>
        <taxon>Preaxostyla</taxon>
        <taxon>Oxymonadida</taxon>
        <taxon>Streblomastigidae</taxon>
        <taxon>Streblomastix</taxon>
    </lineage>
</organism>
<proteinExistence type="predicted"/>
<comment type="caution">
    <text evidence="1">The sequence shown here is derived from an EMBL/GenBank/DDBJ whole genome shotgun (WGS) entry which is preliminary data.</text>
</comment>
<dbReference type="AlphaFoldDB" id="A0A5J4TRQ7"/>
<feature type="non-terminal residue" evidence="1">
    <location>
        <position position="161"/>
    </location>
</feature>
<dbReference type="Proteomes" id="UP000324800">
    <property type="component" value="Unassembled WGS sequence"/>
</dbReference>
<accession>A0A5J4TRQ7</accession>
<gene>
    <name evidence="1" type="ORF">EZS28_043823</name>
</gene>
<evidence type="ECO:0000313" key="1">
    <source>
        <dbReference type="EMBL" id="KAA6360650.1"/>
    </source>
</evidence>